<dbReference type="SUPFAM" id="SSF101908">
    <property type="entry name" value="Putative isomerase YbhE"/>
    <property type="match status" value="1"/>
</dbReference>
<dbReference type="InterPro" id="IPR013083">
    <property type="entry name" value="Znf_RING/FYVE/PHD"/>
</dbReference>
<feature type="compositionally biased region" description="Polar residues" evidence="4">
    <location>
        <begin position="588"/>
        <end position="603"/>
    </location>
</feature>
<name>A0A0D9VNF5_9ORYZ</name>
<reference evidence="6 7" key="1">
    <citation type="submission" date="2012-08" db="EMBL/GenBank/DDBJ databases">
        <title>Oryza genome evolution.</title>
        <authorList>
            <person name="Wing R.A."/>
        </authorList>
    </citation>
    <scope>NUCLEOTIDE SEQUENCE</scope>
</reference>
<dbReference type="Proteomes" id="UP000032180">
    <property type="component" value="Chromosome 3"/>
</dbReference>
<dbReference type="GO" id="GO:0005634">
    <property type="term" value="C:nucleus"/>
    <property type="evidence" value="ECO:0007669"/>
    <property type="project" value="InterPro"/>
</dbReference>
<keyword evidence="2" id="KW-0862">Zinc</keyword>
<feature type="compositionally biased region" description="Basic and acidic residues" evidence="4">
    <location>
        <begin position="96"/>
        <end position="110"/>
    </location>
</feature>
<keyword evidence="1" id="KW-0853">WD repeat</keyword>
<organism evidence="6 7">
    <name type="scientific">Leersia perrieri</name>
    <dbReference type="NCBI Taxonomy" id="77586"/>
    <lineage>
        <taxon>Eukaryota</taxon>
        <taxon>Viridiplantae</taxon>
        <taxon>Streptophyta</taxon>
        <taxon>Embryophyta</taxon>
        <taxon>Tracheophyta</taxon>
        <taxon>Spermatophyta</taxon>
        <taxon>Magnoliopsida</taxon>
        <taxon>Liliopsida</taxon>
        <taxon>Poales</taxon>
        <taxon>Poaceae</taxon>
        <taxon>BOP clade</taxon>
        <taxon>Oryzoideae</taxon>
        <taxon>Oryzeae</taxon>
        <taxon>Oryzinae</taxon>
        <taxon>Leersia</taxon>
    </lineage>
</organism>
<keyword evidence="3" id="KW-0175">Coiled coil</keyword>
<evidence type="ECO:0000256" key="2">
    <source>
        <dbReference type="PROSITE-ProRule" id="PRU00175"/>
    </source>
</evidence>
<dbReference type="Pfam" id="PF23419">
    <property type="entry name" value="WD40_RFWD3"/>
    <property type="match status" value="1"/>
</dbReference>
<dbReference type="GO" id="GO:0004842">
    <property type="term" value="F:ubiquitin-protein transferase activity"/>
    <property type="evidence" value="ECO:0007669"/>
    <property type="project" value="InterPro"/>
</dbReference>
<feature type="region of interest" description="Disordered" evidence="4">
    <location>
        <begin position="96"/>
        <end position="117"/>
    </location>
</feature>
<evidence type="ECO:0000313" key="6">
    <source>
        <dbReference type="EnsemblPlants" id="LPERR03G00640.2"/>
    </source>
</evidence>
<sequence>MTTVAVDDGFPRVFPPSAAAIVILTELLPVYRVEAILIHQWQSAKLQQEGNEKANCSGPNLGIQVDVQLVAHEFPRKPANLLRLSLSLSSTFASLRPKENEKKKNREAPRFDPPAAIAVAMPSRSSGRRLGPPPFFLDDDDVEVDYGEEEEETDEEESEEEGSDVEGAGDEEEEGEPGQESIGEGCGPAVGARVSGGAAAETHGCPVCMEPWTSQGAHRICCVPCGHVYGRSCLEKWLQQCGNTSATCPQCGKRFQHKGITNLYAPEVAVPNNDLEKEVLHLKRKSESLEEKVMKHEKLLEEMNERLLEMTSAQKVRPFNLNSQWSIPEHSRETIFPLKKMAEHLIGTTYLEPSTSAKEDFSSSDSCNFVFQKEIVMDGLRVMAIDALNQIILASGKAPGVGQEHVLSKFSMCSHYESRNIQLPPDTKTIRDICILPSGSAIFTSLGRKLSSFSMTTDRVVLQCDLPCPGWSCSADESSHHICAGLQNGNLIIFDIHQTSIPLHSMAGLSRHPVHTLHKVIDNNGSRKFLSASSIGPCMWDADGNQGRPNLILGTDCQRVCIALACAPPSSDLIVASYRPKVDTSEDATSSQVYLSQTPTPSGNGKLGHHALIRRVGNLSSFTRERMCSAFVSEIRLSKSAIIPYGNN</sequence>
<dbReference type="PANTHER" id="PTHR16047">
    <property type="entry name" value="RFWD3 PROTEIN"/>
    <property type="match status" value="1"/>
</dbReference>
<feature type="domain" description="RING-type" evidence="5">
    <location>
        <begin position="205"/>
        <end position="251"/>
    </location>
</feature>
<reference evidence="6" key="3">
    <citation type="submission" date="2015-04" db="UniProtKB">
        <authorList>
            <consortium name="EnsemblPlants"/>
        </authorList>
    </citation>
    <scope>IDENTIFICATION</scope>
</reference>
<evidence type="ECO:0000259" key="5">
    <source>
        <dbReference type="PROSITE" id="PS50089"/>
    </source>
</evidence>
<evidence type="ECO:0000256" key="1">
    <source>
        <dbReference type="ARBA" id="ARBA00022574"/>
    </source>
</evidence>
<accession>A0A0D9VNF5</accession>
<dbReference type="CDD" id="cd16450">
    <property type="entry name" value="mRING-C3HGC3_RFWD3"/>
    <property type="match status" value="1"/>
</dbReference>
<dbReference type="InterPro" id="IPR001841">
    <property type="entry name" value="Znf_RING"/>
</dbReference>
<feature type="region of interest" description="Disordered" evidence="4">
    <location>
        <begin position="146"/>
        <end position="189"/>
    </location>
</feature>
<evidence type="ECO:0000313" key="7">
    <source>
        <dbReference type="Proteomes" id="UP000032180"/>
    </source>
</evidence>
<dbReference type="Pfam" id="PF13639">
    <property type="entry name" value="zf-RING_2"/>
    <property type="match status" value="1"/>
</dbReference>
<feature type="compositionally biased region" description="Low complexity" evidence="4">
    <location>
        <begin position="178"/>
        <end position="189"/>
    </location>
</feature>
<reference evidence="7" key="2">
    <citation type="submission" date="2013-12" db="EMBL/GenBank/DDBJ databases">
        <authorList>
            <person name="Yu Y."/>
            <person name="Lee S."/>
            <person name="de Baynast K."/>
            <person name="Wissotski M."/>
            <person name="Liu L."/>
            <person name="Talag J."/>
            <person name="Goicoechea J."/>
            <person name="Angelova A."/>
            <person name="Jetty R."/>
            <person name="Kudrna D."/>
            <person name="Golser W."/>
            <person name="Rivera L."/>
            <person name="Zhang J."/>
            <person name="Wing R."/>
        </authorList>
    </citation>
    <scope>NUCLEOTIDE SEQUENCE</scope>
</reference>
<dbReference type="Gene3D" id="3.30.40.10">
    <property type="entry name" value="Zinc/RING finger domain, C3HC4 (zinc finger)"/>
    <property type="match status" value="1"/>
</dbReference>
<dbReference type="STRING" id="77586.A0A0D9VNF5"/>
<proteinExistence type="predicted"/>
<dbReference type="InterPro" id="IPR037381">
    <property type="entry name" value="RFWD3"/>
</dbReference>
<dbReference type="GO" id="GO:0016567">
    <property type="term" value="P:protein ubiquitination"/>
    <property type="evidence" value="ECO:0007669"/>
    <property type="project" value="InterPro"/>
</dbReference>
<dbReference type="EnsemblPlants" id="LPERR03G00640.2">
    <property type="protein sequence ID" value="LPERR03G00640.2"/>
    <property type="gene ID" value="LPERR03G00640"/>
</dbReference>
<dbReference type="GO" id="GO:0036297">
    <property type="term" value="P:interstrand cross-link repair"/>
    <property type="evidence" value="ECO:0007669"/>
    <property type="project" value="InterPro"/>
</dbReference>
<dbReference type="SUPFAM" id="SSF57850">
    <property type="entry name" value="RING/U-box"/>
    <property type="match status" value="1"/>
</dbReference>
<keyword evidence="2" id="KW-0863">Zinc-finger</keyword>
<dbReference type="GO" id="GO:0008270">
    <property type="term" value="F:zinc ion binding"/>
    <property type="evidence" value="ECO:0007669"/>
    <property type="project" value="UniProtKB-KW"/>
</dbReference>
<feature type="region of interest" description="Disordered" evidence="4">
    <location>
        <begin position="588"/>
        <end position="607"/>
    </location>
</feature>
<dbReference type="Gramene" id="LPERR03G00640.2">
    <property type="protein sequence ID" value="LPERR03G00640.2"/>
    <property type="gene ID" value="LPERR03G00640"/>
</dbReference>
<dbReference type="AlphaFoldDB" id="A0A0D9VNF5"/>
<feature type="compositionally biased region" description="Acidic residues" evidence="4">
    <location>
        <begin position="146"/>
        <end position="177"/>
    </location>
</feature>
<dbReference type="PANTHER" id="PTHR16047:SF10">
    <property type="entry name" value="TRANSDUCIN_WD40 REPEAT-LIKE SUPERFAMILY PROTEIN"/>
    <property type="match status" value="1"/>
</dbReference>
<protein>
    <recommendedName>
        <fullName evidence="5">RING-type domain-containing protein</fullName>
    </recommendedName>
</protein>
<evidence type="ECO:0000256" key="3">
    <source>
        <dbReference type="SAM" id="Coils"/>
    </source>
</evidence>
<keyword evidence="7" id="KW-1185">Reference proteome</keyword>
<dbReference type="PROSITE" id="PS50089">
    <property type="entry name" value="ZF_RING_2"/>
    <property type="match status" value="1"/>
</dbReference>
<feature type="coiled-coil region" evidence="3">
    <location>
        <begin position="272"/>
        <end position="313"/>
    </location>
</feature>
<evidence type="ECO:0000256" key="4">
    <source>
        <dbReference type="SAM" id="MobiDB-lite"/>
    </source>
</evidence>
<keyword evidence="2" id="KW-0479">Metal-binding</keyword>
<dbReference type="eggNOG" id="KOG1645">
    <property type="taxonomic scope" value="Eukaryota"/>
</dbReference>
<dbReference type="InterPro" id="IPR056527">
    <property type="entry name" value="WD40_RFWD3"/>
</dbReference>